<proteinExistence type="predicted"/>
<dbReference type="RefSeq" id="WP_135477004.1">
    <property type="nucleotide sequence ID" value="NZ_SIJK02000005.1"/>
</dbReference>
<feature type="transmembrane region" description="Helical" evidence="1">
    <location>
        <begin position="99"/>
        <end position="121"/>
    </location>
</feature>
<dbReference type="Proteomes" id="UP001193081">
    <property type="component" value="Unassembled WGS sequence"/>
</dbReference>
<organism evidence="2 3">
    <name type="scientific">Candidatus Chloroploca mongolica</name>
    <dbReference type="NCBI Taxonomy" id="2528176"/>
    <lineage>
        <taxon>Bacteria</taxon>
        <taxon>Bacillati</taxon>
        <taxon>Chloroflexota</taxon>
        <taxon>Chloroflexia</taxon>
        <taxon>Chloroflexales</taxon>
        <taxon>Chloroflexineae</taxon>
        <taxon>Oscillochloridaceae</taxon>
        <taxon>Candidatus Chloroploca</taxon>
    </lineage>
</organism>
<dbReference type="EMBL" id="SIJK02000005">
    <property type="protein sequence ID" value="MBP1464936.1"/>
    <property type="molecule type" value="Genomic_DNA"/>
</dbReference>
<comment type="caution">
    <text evidence="2">The sequence shown here is derived from an EMBL/GenBank/DDBJ whole genome shotgun (WGS) entry which is preliminary data.</text>
</comment>
<feature type="transmembrane region" description="Helical" evidence="1">
    <location>
        <begin position="155"/>
        <end position="173"/>
    </location>
</feature>
<keyword evidence="1" id="KW-1133">Transmembrane helix</keyword>
<evidence type="ECO:0000256" key="1">
    <source>
        <dbReference type="SAM" id="Phobius"/>
    </source>
</evidence>
<keyword evidence="1" id="KW-0472">Membrane</keyword>
<sequence length="239" mass="25923">MSAHTMDMPTFDPRYQSLYRLGGSASILTAVFIVLAIGAYFIWPYSAHETTIQAIFDLLQTDRLSTLIALDVSMLVIGPISLLLFLALYAALRRVDEAVALLALALNLLAVGLIIVCRPLVELVMLSDHYAAAADASEQMRLLAAGEVLRAQLDGTAWVMQTAFLMLAGLLNSSLMLRTPFFSQATAWLGIVISALGLGFFLPTIGPLFLFINTIGSIPWCLLIARYLFDIAQVAAEPA</sequence>
<accession>A0ABS4D665</accession>
<name>A0ABS4D665_9CHLR</name>
<feature type="transmembrane region" description="Helical" evidence="1">
    <location>
        <begin position="21"/>
        <end position="43"/>
    </location>
</feature>
<keyword evidence="3" id="KW-1185">Reference proteome</keyword>
<protein>
    <submittedName>
        <fullName evidence="2">DUF4386 family protein</fullName>
    </submittedName>
</protein>
<evidence type="ECO:0000313" key="3">
    <source>
        <dbReference type="Proteomes" id="UP001193081"/>
    </source>
</evidence>
<reference evidence="2 3" key="1">
    <citation type="submission" date="2021-03" db="EMBL/GenBank/DDBJ databases">
        <authorList>
            <person name="Grouzdev D.S."/>
        </authorList>
    </citation>
    <scope>NUCLEOTIDE SEQUENCE [LARGE SCALE GENOMIC DNA]</scope>
    <source>
        <strain evidence="2 3">M50-1</strain>
    </source>
</reference>
<gene>
    <name evidence="2" type="ORF">EYB53_004355</name>
</gene>
<feature type="transmembrane region" description="Helical" evidence="1">
    <location>
        <begin position="185"/>
        <end position="202"/>
    </location>
</feature>
<keyword evidence="1" id="KW-0812">Transmembrane</keyword>
<evidence type="ECO:0000313" key="2">
    <source>
        <dbReference type="EMBL" id="MBP1464936.1"/>
    </source>
</evidence>
<feature type="transmembrane region" description="Helical" evidence="1">
    <location>
        <begin position="67"/>
        <end position="92"/>
    </location>
</feature>